<keyword evidence="2" id="KW-0812">Transmembrane</keyword>
<feature type="compositionally biased region" description="Low complexity" evidence="1">
    <location>
        <begin position="400"/>
        <end position="417"/>
    </location>
</feature>
<evidence type="ECO:0000256" key="1">
    <source>
        <dbReference type="SAM" id="MobiDB-lite"/>
    </source>
</evidence>
<feature type="region of interest" description="Disordered" evidence="1">
    <location>
        <begin position="474"/>
        <end position="515"/>
    </location>
</feature>
<accession>A0ABQ9GE28</accession>
<sequence>MKSKGHASRRPDKSQPRQPDKKSTIILVGQISSGYCDHSIQYEIPSSSDVVSCSSGYFTPAVANFRPVYNLVDATITRYNKSRMRVSYTLWLKPMLNAAMTLNVKRNAVEVGQLSSQNSRRHQQVRTNVTDDWQQIAPLSPPLHNLAGWLFNPNENPQRNITVLALQRSHPESITSGYQLPLKAHVTPSHFPVRLLPISLINYRRIIVMSSRHRKQLHIWPKKSIKHLKSGVGKLNGLSLATEISADQVHWYSVFYVLYADNEHHPNSQMNAFAMKADNGATLEGIKGNEKGLVVREGVAAGDDTTAAREPRIFRRAVEKALGTRSLKRGSVRAIRPSPGPLATRVFSDMLGTCCLKTSGVSFLGLRVLCPPRPGPHAAASAATAKHAAANATGLIAAPSRRPSARPAAGRLPPSLAHIPSPTPLHTPPAPRAHWSGGGASAEPAPSVATITFGQLLASRSWEPMRVIDVSMEQRSNEMAGETGEIPEKTRRPATSSATIPTCDNPAATPSGIEPVRLGGRRDVYPLHHYPPPLFFLDQFTIETVRDKTYSVFKRLVRIEYFDSQSEFENCKFRGGILLDSQCHDENVPTVRDTIPQPPKSVLLETRTILEYLDHVRIPRQLLGNELFCDLNSNTQAVAEIPINQRGGYCFPHSSLVSTTVAVLCLQRKDSRDLSCATSQHRQYSSLEQSDTSIITEFAAAVAERLARSPPTGANWVQSPAGSPDLSENRAGRCRWSAAFLGDLPFSPPHHFGAAPLLTAVTLIGSQDLVVKSRPNLFTLLQNWCWQTKSDWCSTISMYLAGEANLLRASWRGFSSPSSVVRACHLSSLSVCDSANIFHLRGRGGVVPPPPEQTRDRDSHESAHVTRRRRARTQLTSLSAGLLWHPTISGLVTPGFSHVGLVPGDAADGLFRPCIPALLLPHRLSRPLPPTYLESEICRSVFEIFLLLRNYNTGIVRHDSHRRVIRSGIEPGSPWWEASRLTAQPPRLLARQLRCLLLMALALLMHVAVSPLSLALFSSSNAKERKASRLLESLHSLTLSHLRSSCCLHAYHVTWRSPSPRDTLHHRQLWFCLDVVALGATWEAMPRGCYSPRLHIFSSSRHSVAVEGGGVYHRDGPS</sequence>
<proteinExistence type="predicted"/>
<comment type="caution">
    <text evidence="3">The sequence shown here is derived from an EMBL/GenBank/DDBJ whole genome shotgun (WGS) entry which is preliminary data.</text>
</comment>
<feature type="region of interest" description="Disordered" evidence="1">
    <location>
        <begin position="1"/>
        <end position="23"/>
    </location>
</feature>
<reference evidence="3 4" key="1">
    <citation type="submission" date="2023-02" db="EMBL/GenBank/DDBJ databases">
        <title>LHISI_Scaffold_Assembly.</title>
        <authorList>
            <person name="Stuart O.P."/>
            <person name="Cleave R."/>
            <person name="Magrath M.J.L."/>
            <person name="Mikheyev A.S."/>
        </authorList>
    </citation>
    <scope>NUCLEOTIDE SEQUENCE [LARGE SCALE GENOMIC DNA]</scope>
    <source>
        <strain evidence="3">Daus_M_001</strain>
        <tissue evidence="3">Leg muscle</tissue>
    </source>
</reference>
<feature type="region of interest" description="Disordered" evidence="1">
    <location>
        <begin position="400"/>
        <end position="443"/>
    </location>
</feature>
<feature type="compositionally biased region" description="Pro residues" evidence="1">
    <location>
        <begin position="421"/>
        <end position="431"/>
    </location>
</feature>
<keyword evidence="2" id="KW-0472">Membrane</keyword>
<evidence type="ECO:0000256" key="2">
    <source>
        <dbReference type="SAM" id="Phobius"/>
    </source>
</evidence>
<dbReference type="Proteomes" id="UP001159363">
    <property type="component" value="Chromosome 12"/>
</dbReference>
<feature type="region of interest" description="Disordered" evidence="1">
    <location>
        <begin position="843"/>
        <end position="868"/>
    </location>
</feature>
<name>A0ABQ9GE28_9NEOP</name>
<organism evidence="3 4">
    <name type="scientific">Dryococelus australis</name>
    <dbReference type="NCBI Taxonomy" id="614101"/>
    <lineage>
        <taxon>Eukaryota</taxon>
        <taxon>Metazoa</taxon>
        <taxon>Ecdysozoa</taxon>
        <taxon>Arthropoda</taxon>
        <taxon>Hexapoda</taxon>
        <taxon>Insecta</taxon>
        <taxon>Pterygota</taxon>
        <taxon>Neoptera</taxon>
        <taxon>Polyneoptera</taxon>
        <taxon>Phasmatodea</taxon>
        <taxon>Verophasmatodea</taxon>
        <taxon>Anareolatae</taxon>
        <taxon>Phasmatidae</taxon>
        <taxon>Eurycanthinae</taxon>
        <taxon>Dryococelus</taxon>
    </lineage>
</organism>
<evidence type="ECO:0000313" key="3">
    <source>
        <dbReference type="EMBL" id="KAJ8870664.1"/>
    </source>
</evidence>
<feature type="compositionally biased region" description="Basic and acidic residues" evidence="1">
    <location>
        <begin position="9"/>
        <end position="23"/>
    </location>
</feature>
<keyword evidence="4" id="KW-1185">Reference proteome</keyword>
<feature type="compositionally biased region" description="Polar residues" evidence="1">
    <location>
        <begin position="493"/>
        <end position="502"/>
    </location>
</feature>
<dbReference type="EMBL" id="JARBHB010000013">
    <property type="protein sequence ID" value="KAJ8870664.1"/>
    <property type="molecule type" value="Genomic_DNA"/>
</dbReference>
<evidence type="ECO:0000313" key="4">
    <source>
        <dbReference type="Proteomes" id="UP001159363"/>
    </source>
</evidence>
<protein>
    <submittedName>
        <fullName evidence="3">Uncharacterized protein</fullName>
    </submittedName>
</protein>
<keyword evidence="2" id="KW-1133">Transmembrane helix</keyword>
<feature type="compositionally biased region" description="Basic and acidic residues" evidence="1">
    <location>
        <begin position="853"/>
        <end position="864"/>
    </location>
</feature>
<gene>
    <name evidence="3" type="ORF">PR048_029687</name>
</gene>
<feature type="transmembrane region" description="Helical" evidence="2">
    <location>
        <begin position="996"/>
        <end position="1017"/>
    </location>
</feature>